<proteinExistence type="predicted"/>
<feature type="coiled-coil region" evidence="1">
    <location>
        <begin position="32"/>
        <end position="59"/>
    </location>
</feature>
<accession>A0ABZ2AIM8</accession>
<evidence type="ECO:0000313" key="3">
    <source>
        <dbReference type="Proteomes" id="UP001431935"/>
    </source>
</evidence>
<dbReference type="Proteomes" id="UP001431935">
    <property type="component" value="Chromosome"/>
</dbReference>
<sequence length="664" mass="76402">MSKIKKILLSVGLIGPTLVSPIISISCSDEKDSKHEEMNNELNSEIAKLEQIVKENKGSLVISKSQLEEYETVISKAKKIVAEDKSLSEKQAIINILSSTSTRIKSKAEELKTKSNEELLILAEEYLTFWYENIEETKLADAIIENIKYSLPKEFEFSSYKAVKNEETSDITIIYKLQKKGTEFGHTKNKSFELKGWAKTDEEKSQEAKEQENLDKNLASLKVRFLNEKAYQHVKKNVSITNFEDKPNFVVSDFDNTLYKFELSNLIKTSDIEYRIDVKLTSKTNENVTKSSTVEVNTERYSKEGSIFPHDLTIEQQFSYLESQLSGLSIYPYYSKDKTYLERNDFAKLTNKSYWLTKKNNQFNYKFIQIKDLDGIKQVSVEVSFADWDESPTHTGQINVDLSKLGVDELNKIRKEKGQDPVEDYEAPSATIDEASYEKIELVDFVGTSEDEKLTDDAGFRAIHDKILKNLKSAPFLILNEEVKKLILEEKENFLKAQHFVYDSKQFKRSSELFFYNSSKSFADSQNVLIFSNPIIENDQIKSIKLTYGSLSDIIAKDYTKISSTRIKINNTKFGENDLKKLELYEEIKALGFNKDVKYNGEYTKDDFSMDKLIYGIEMPEGFTIIKPTEFKTDKKKTKITVAVRYQKGDIVSYAFVTEFPISN</sequence>
<dbReference type="EMBL" id="CP143578">
    <property type="protein sequence ID" value="WVN21350.1"/>
    <property type="molecule type" value="Genomic_DNA"/>
</dbReference>
<dbReference type="RefSeq" id="WP_330463389.1">
    <property type="nucleotide sequence ID" value="NZ_CP143578.1"/>
</dbReference>
<name>A0ABZ2AIM8_9BACT</name>
<evidence type="ECO:0000256" key="1">
    <source>
        <dbReference type="SAM" id="Coils"/>
    </source>
</evidence>
<protein>
    <submittedName>
        <fullName evidence="2">Uncharacterized protein</fullName>
    </submittedName>
</protein>
<keyword evidence="1" id="KW-0175">Coiled coil</keyword>
<evidence type="ECO:0000313" key="2">
    <source>
        <dbReference type="EMBL" id="WVN21350.1"/>
    </source>
</evidence>
<reference evidence="2" key="1">
    <citation type="submission" date="2024-01" db="EMBL/GenBank/DDBJ databases">
        <title>Complete genome sequence of Mycoplasma gateae strain 3700.</title>
        <authorList>
            <person name="Spergser J."/>
        </authorList>
    </citation>
    <scope>NUCLEOTIDE SEQUENCE [LARGE SCALE GENOMIC DNA]</scope>
    <source>
        <strain evidence="2">3700</strain>
    </source>
</reference>
<dbReference type="PROSITE" id="PS51257">
    <property type="entry name" value="PROKAR_LIPOPROTEIN"/>
    <property type="match status" value="1"/>
</dbReference>
<keyword evidence="3" id="KW-1185">Reference proteome</keyword>
<gene>
    <name evidence="2" type="ORF">V2E26_02940</name>
</gene>
<organism evidence="2 3">
    <name type="scientific">Metamycoplasma gateae</name>
    <dbReference type="NCBI Taxonomy" id="35769"/>
    <lineage>
        <taxon>Bacteria</taxon>
        <taxon>Bacillati</taxon>
        <taxon>Mycoplasmatota</taxon>
        <taxon>Mycoplasmoidales</taxon>
        <taxon>Metamycoplasmataceae</taxon>
        <taxon>Metamycoplasma</taxon>
    </lineage>
</organism>